<dbReference type="InterPro" id="IPR050300">
    <property type="entry name" value="GDXG_lipolytic_enzyme"/>
</dbReference>
<protein>
    <submittedName>
        <fullName evidence="3">Esterase</fullName>
    </submittedName>
</protein>
<reference evidence="3" key="1">
    <citation type="journal article" date="2014" name="Int. J. Syst. Evol. Microbiol.">
        <title>Complete genome of a new Firmicutes species belonging to the dominant human colonic microbiota ('Ruminococcus bicirculans') reveals two chromosomes and a selective capacity to utilize plant glucans.</title>
        <authorList>
            <consortium name="NISC Comparative Sequencing Program"/>
            <person name="Wegmann U."/>
            <person name="Louis P."/>
            <person name="Goesmann A."/>
            <person name="Henrissat B."/>
            <person name="Duncan S.H."/>
            <person name="Flint H.J."/>
        </authorList>
    </citation>
    <scope>NUCLEOTIDE SEQUENCE</scope>
    <source>
        <strain evidence="3">NBRC 103408</strain>
    </source>
</reference>
<dbReference type="Proteomes" id="UP001161409">
    <property type="component" value="Unassembled WGS sequence"/>
</dbReference>
<evidence type="ECO:0000313" key="4">
    <source>
        <dbReference type="Proteomes" id="UP001161409"/>
    </source>
</evidence>
<keyword evidence="4" id="KW-1185">Reference proteome</keyword>
<dbReference type="PANTHER" id="PTHR48081">
    <property type="entry name" value="AB HYDROLASE SUPERFAMILY PROTEIN C4A8.06C"/>
    <property type="match status" value="1"/>
</dbReference>
<dbReference type="EMBL" id="BSNF01000001">
    <property type="protein sequence ID" value="GLQ05781.1"/>
    <property type="molecule type" value="Genomic_DNA"/>
</dbReference>
<dbReference type="RefSeq" id="WP_169559750.1">
    <property type="nucleotide sequence ID" value="NZ_BSNF01000001.1"/>
</dbReference>
<comment type="caution">
    <text evidence="3">The sequence shown here is derived from an EMBL/GenBank/DDBJ whole genome shotgun (WGS) entry which is preliminary data.</text>
</comment>
<dbReference type="Pfam" id="PF20434">
    <property type="entry name" value="BD-FAE"/>
    <property type="match status" value="1"/>
</dbReference>
<dbReference type="InterPro" id="IPR049492">
    <property type="entry name" value="BD-FAE-like_dom"/>
</dbReference>
<dbReference type="PANTHER" id="PTHR48081:SF33">
    <property type="entry name" value="KYNURENINE FORMAMIDASE"/>
    <property type="match status" value="1"/>
</dbReference>
<keyword evidence="1" id="KW-0378">Hydrolase</keyword>
<dbReference type="Gene3D" id="3.40.50.1820">
    <property type="entry name" value="alpha/beta hydrolase"/>
    <property type="match status" value="1"/>
</dbReference>
<feature type="domain" description="BD-FAE-like" evidence="2">
    <location>
        <begin position="61"/>
        <end position="167"/>
    </location>
</feature>
<sequence length="297" mass="32525">MSETLFRGLDRQQLDKEYNNIAKVRDYSLFMKEWSALCETTRTEYPNIKTVCFDEGTGQTMDLIYPNGPTDTPRPVQVFFHGGYWKALSKDVFTFIARAFAEQGIVTAIVDYALIPTVSMDELVRQCRQSIAWLFDNAADHSLDPERIFTSGHSAGGHIVAMVAATDWTAFGTGYPVDLVKGGVGISGLYDLEPIRRCFLQDDLKLSEECVAKNSPAGLPAPKSGALQLVVGGYEGPEYLWQSQTMAAAWPGIACPAEVYAPYNHFTIVSSLADPTSKLATAIRAQMGVSDEAAKPS</sequence>
<reference evidence="3" key="2">
    <citation type="submission" date="2023-01" db="EMBL/GenBank/DDBJ databases">
        <title>Draft genome sequence of Sneathiella chinensis strain NBRC 103408.</title>
        <authorList>
            <person name="Sun Q."/>
            <person name="Mori K."/>
        </authorList>
    </citation>
    <scope>NUCLEOTIDE SEQUENCE</scope>
    <source>
        <strain evidence="3">NBRC 103408</strain>
    </source>
</reference>
<dbReference type="InterPro" id="IPR029058">
    <property type="entry name" value="AB_hydrolase_fold"/>
</dbReference>
<gene>
    <name evidence="3" type="ORF">GCM10007924_10020</name>
</gene>
<name>A0ABQ5U2Z0_9PROT</name>
<evidence type="ECO:0000256" key="1">
    <source>
        <dbReference type="ARBA" id="ARBA00022801"/>
    </source>
</evidence>
<organism evidence="3 4">
    <name type="scientific">Sneathiella chinensis</name>
    <dbReference type="NCBI Taxonomy" id="349750"/>
    <lineage>
        <taxon>Bacteria</taxon>
        <taxon>Pseudomonadati</taxon>
        <taxon>Pseudomonadota</taxon>
        <taxon>Alphaproteobacteria</taxon>
        <taxon>Sneathiellales</taxon>
        <taxon>Sneathiellaceae</taxon>
        <taxon>Sneathiella</taxon>
    </lineage>
</organism>
<evidence type="ECO:0000259" key="2">
    <source>
        <dbReference type="Pfam" id="PF20434"/>
    </source>
</evidence>
<dbReference type="SUPFAM" id="SSF53474">
    <property type="entry name" value="alpha/beta-Hydrolases"/>
    <property type="match status" value="1"/>
</dbReference>
<evidence type="ECO:0000313" key="3">
    <source>
        <dbReference type="EMBL" id="GLQ05781.1"/>
    </source>
</evidence>
<accession>A0ABQ5U2Z0</accession>
<proteinExistence type="predicted"/>